<dbReference type="GO" id="GO:0090729">
    <property type="term" value="F:toxin activity"/>
    <property type="evidence" value="ECO:0007669"/>
    <property type="project" value="UniProtKB-KW"/>
</dbReference>
<dbReference type="HAMAP" id="MF_00265">
    <property type="entry name" value="VapC_Nob1"/>
    <property type="match status" value="1"/>
</dbReference>
<keyword evidence="3 5" id="KW-0479">Metal-binding</keyword>
<dbReference type="InterPro" id="IPR002716">
    <property type="entry name" value="PIN_dom"/>
</dbReference>
<comment type="cofactor">
    <cofactor evidence="5">
        <name>Mg(2+)</name>
        <dbReference type="ChEBI" id="CHEBI:18420"/>
    </cofactor>
</comment>
<dbReference type="GO" id="GO:0016787">
    <property type="term" value="F:hydrolase activity"/>
    <property type="evidence" value="ECO:0007669"/>
    <property type="project" value="UniProtKB-KW"/>
</dbReference>
<feature type="binding site" evidence="5">
    <location>
        <position position="116"/>
    </location>
    <ligand>
        <name>Mg(2+)</name>
        <dbReference type="ChEBI" id="CHEBI:18420"/>
    </ligand>
</feature>
<accession>A0A561QIK4</accession>
<dbReference type="Pfam" id="PF01850">
    <property type="entry name" value="PIN"/>
    <property type="match status" value="1"/>
</dbReference>
<keyword evidence="2 5" id="KW-0540">Nuclease</keyword>
<keyword evidence="8" id="KW-1185">Reference proteome</keyword>
<protein>
    <recommendedName>
        <fullName evidence="5">Ribonuclease VapC</fullName>
        <shortName evidence="5">RNase VapC</shortName>
        <ecNumber evidence="5">3.1.-.-</ecNumber>
    </recommendedName>
    <alternativeName>
        <fullName evidence="5">Toxin VapC</fullName>
    </alternativeName>
</protein>
<dbReference type="InterPro" id="IPR029060">
    <property type="entry name" value="PIN-like_dom_sf"/>
</dbReference>
<dbReference type="SUPFAM" id="SSF88723">
    <property type="entry name" value="PIN domain-like"/>
    <property type="match status" value="1"/>
</dbReference>
<dbReference type="RefSeq" id="WP_145640453.1">
    <property type="nucleotide sequence ID" value="NZ_VIWP01000006.1"/>
</dbReference>
<evidence type="ECO:0000256" key="1">
    <source>
        <dbReference type="ARBA" id="ARBA00022649"/>
    </source>
</evidence>
<keyword evidence="4 5" id="KW-0378">Hydrolase</keyword>
<evidence type="ECO:0000313" key="7">
    <source>
        <dbReference type="EMBL" id="TWF50198.1"/>
    </source>
</evidence>
<dbReference type="EMBL" id="VIWP01000006">
    <property type="protein sequence ID" value="TWF50198.1"/>
    <property type="molecule type" value="Genomic_DNA"/>
</dbReference>
<dbReference type="EC" id="3.1.-.-" evidence="5"/>
<sequence length="145" mass="15251">MFLDASAVVAILTGETQASALIGRISNSRTPISYSSITVFEAVIAISRKNAVSLYGSQRPTPPDLIVEAQRDVDDFMVGIGAVEIAIEAGTHRAALAAARTYGRFVGHPAKLNFGDCFTYAAAKSLNTPLLFVGADFSKTDIAVA</sequence>
<dbReference type="Gene3D" id="3.40.50.1010">
    <property type="entry name" value="5'-nuclease"/>
    <property type="match status" value="1"/>
</dbReference>
<evidence type="ECO:0000256" key="4">
    <source>
        <dbReference type="ARBA" id="ARBA00022801"/>
    </source>
</evidence>
<dbReference type="OrthoDB" id="32625at2"/>
<evidence type="ECO:0000256" key="2">
    <source>
        <dbReference type="ARBA" id="ARBA00022722"/>
    </source>
</evidence>
<dbReference type="CDD" id="cd09871">
    <property type="entry name" value="PIN_MtVapC28-VapC30-like"/>
    <property type="match status" value="1"/>
</dbReference>
<dbReference type="GO" id="GO:0000287">
    <property type="term" value="F:magnesium ion binding"/>
    <property type="evidence" value="ECO:0007669"/>
    <property type="project" value="UniProtKB-UniRule"/>
</dbReference>
<dbReference type="Proteomes" id="UP000320653">
    <property type="component" value="Unassembled WGS sequence"/>
</dbReference>
<evidence type="ECO:0000259" key="6">
    <source>
        <dbReference type="Pfam" id="PF01850"/>
    </source>
</evidence>
<proteinExistence type="inferred from homology"/>
<evidence type="ECO:0000256" key="5">
    <source>
        <dbReference type="HAMAP-Rule" id="MF_00265"/>
    </source>
</evidence>
<comment type="function">
    <text evidence="5">Toxic component of a toxin-antitoxin (TA) system. An RNase.</text>
</comment>
<gene>
    <name evidence="5" type="primary">vapC</name>
    <name evidence="7" type="ORF">FHW37_106159</name>
</gene>
<keyword evidence="1 5" id="KW-1277">Toxin-antitoxin system</keyword>
<evidence type="ECO:0000313" key="8">
    <source>
        <dbReference type="Proteomes" id="UP000320653"/>
    </source>
</evidence>
<dbReference type="InterPro" id="IPR022907">
    <property type="entry name" value="VapC_family"/>
</dbReference>
<dbReference type="AlphaFoldDB" id="A0A561QIK4"/>
<keyword evidence="5" id="KW-0800">Toxin</keyword>
<name>A0A561QIK4_9HYPH</name>
<comment type="caution">
    <text evidence="7">The sequence shown here is derived from an EMBL/GenBank/DDBJ whole genome shotgun (WGS) entry which is preliminary data.</text>
</comment>
<evidence type="ECO:0000256" key="3">
    <source>
        <dbReference type="ARBA" id="ARBA00022723"/>
    </source>
</evidence>
<feature type="binding site" evidence="5">
    <location>
        <position position="4"/>
    </location>
    <ligand>
        <name>Mg(2+)</name>
        <dbReference type="ChEBI" id="CHEBI:18420"/>
    </ligand>
</feature>
<reference evidence="7 8" key="1">
    <citation type="submission" date="2019-06" db="EMBL/GenBank/DDBJ databases">
        <title>Sorghum-associated microbial communities from plants grown in Nebraska, USA.</title>
        <authorList>
            <person name="Schachtman D."/>
        </authorList>
    </citation>
    <scope>NUCLEOTIDE SEQUENCE [LARGE SCALE GENOMIC DNA]</scope>
    <source>
        <strain evidence="7 8">1225</strain>
    </source>
</reference>
<keyword evidence="5" id="KW-0460">Magnesium</keyword>
<organism evidence="7 8">
    <name type="scientific">Neorhizobium alkalisoli</name>
    <dbReference type="NCBI Taxonomy" id="528178"/>
    <lineage>
        <taxon>Bacteria</taxon>
        <taxon>Pseudomonadati</taxon>
        <taxon>Pseudomonadota</taxon>
        <taxon>Alphaproteobacteria</taxon>
        <taxon>Hyphomicrobiales</taxon>
        <taxon>Rhizobiaceae</taxon>
        <taxon>Rhizobium/Agrobacterium group</taxon>
        <taxon>Neorhizobium</taxon>
    </lineage>
</organism>
<feature type="domain" description="PIN" evidence="6">
    <location>
        <begin position="1"/>
        <end position="141"/>
    </location>
</feature>
<comment type="similarity">
    <text evidence="5">Belongs to the PINc/VapC protein family.</text>
</comment>
<dbReference type="GO" id="GO:0004540">
    <property type="term" value="F:RNA nuclease activity"/>
    <property type="evidence" value="ECO:0007669"/>
    <property type="project" value="InterPro"/>
</dbReference>